<proteinExistence type="predicted"/>
<dbReference type="Proteomes" id="UP000295008">
    <property type="component" value="Unassembled WGS sequence"/>
</dbReference>
<evidence type="ECO:0000313" key="1">
    <source>
        <dbReference type="EMBL" id="TCL76728.1"/>
    </source>
</evidence>
<sequence>MSLIFIIHRDIPNRKGVDARILKTVPHPQSKKN</sequence>
<accession>A0A4R1SB74</accession>
<protein>
    <submittedName>
        <fullName evidence="1">Uncharacterized protein</fullName>
    </submittedName>
</protein>
<gene>
    <name evidence="1" type="ORF">EDC14_10018</name>
</gene>
<organism evidence="1 2">
    <name type="scientific">Hydrogenispora ethanolica</name>
    <dbReference type="NCBI Taxonomy" id="1082276"/>
    <lineage>
        <taxon>Bacteria</taxon>
        <taxon>Bacillati</taxon>
        <taxon>Bacillota</taxon>
        <taxon>Hydrogenispora</taxon>
    </lineage>
</organism>
<keyword evidence="2" id="KW-1185">Reference proteome</keyword>
<comment type="caution">
    <text evidence="1">The sequence shown here is derived from an EMBL/GenBank/DDBJ whole genome shotgun (WGS) entry which is preliminary data.</text>
</comment>
<name>A0A4R1SB74_HYDET</name>
<reference evidence="1 2" key="1">
    <citation type="submission" date="2019-03" db="EMBL/GenBank/DDBJ databases">
        <title>Genomic Encyclopedia of Type Strains, Phase IV (KMG-IV): sequencing the most valuable type-strain genomes for metagenomic binning, comparative biology and taxonomic classification.</title>
        <authorList>
            <person name="Goeker M."/>
        </authorList>
    </citation>
    <scope>NUCLEOTIDE SEQUENCE [LARGE SCALE GENOMIC DNA]</scope>
    <source>
        <strain evidence="1 2">LX-B</strain>
    </source>
</reference>
<dbReference type="AlphaFoldDB" id="A0A4R1SB74"/>
<dbReference type="EMBL" id="SLUN01000001">
    <property type="protein sequence ID" value="TCL76728.1"/>
    <property type="molecule type" value="Genomic_DNA"/>
</dbReference>
<evidence type="ECO:0000313" key="2">
    <source>
        <dbReference type="Proteomes" id="UP000295008"/>
    </source>
</evidence>